<dbReference type="InterPro" id="IPR002734">
    <property type="entry name" value="RibDG_C"/>
</dbReference>
<accession>A0A938BSM4</accession>
<comment type="similarity">
    <text evidence="5 12">In the C-terminal section; belongs to the HTP reductase family.</text>
</comment>
<keyword evidence="8 12" id="KW-0862">Zinc</keyword>
<comment type="catalytic activity">
    <reaction evidence="12">
        <text>5-amino-6-(5-phospho-D-ribitylamino)uracil + NADP(+) = 5-amino-6-(5-phospho-D-ribosylamino)uracil + NADPH + H(+)</text>
        <dbReference type="Rhea" id="RHEA:17845"/>
        <dbReference type="ChEBI" id="CHEBI:15378"/>
        <dbReference type="ChEBI" id="CHEBI:57783"/>
        <dbReference type="ChEBI" id="CHEBI:58349"/>
        <dbReference type="ChEBI" id="CHEBI:58421"/>
        <dbReference type="ChEBI" id="CHEBI:58453"/>
        <dbReference type="EC" id="1.1.1.193"/>
    </reaction>
</comment>
<evidence type="ECO:0000256" key="8">
    <source>
        <dbReference type="ARBA" id="ARBA00022833"/>
    </source>
</evidence>
<feature type="binding site" evidence="14">
    <location>
        <position position="221"/>
    </location>
    <ligand>
        <name>NADP(+)</name>
        <dbReference type="ChEBI" id="CHEBI:58349"/>
    </ligand>
</feature>
<feature type="binding site" evidence="14">
    <location>
        <position position="207"/>
    </location>
    <ligand>
        <name>substrate</name>
    </ligand>
</feature>
<dbReference type="EC" id="3.5.4.26" evidence="12"/>
<dbReference type="CDD" id="cd01284">
    <property type="entry name" value="Riboflavin_deaminase-reductase"/>
    <property type="match status" value="1"/>
</dbReference>
<evidence type="ECO:0000256" key="10">
    <source>
        <dbReference type="ARBA" id="ARBA00023002"/>
    </source>
</evidence>
<feature type="binding site" evidence="14">
    <location>
        <position position="154"/>
    </location>
    <ligand>
        <name>NADP(+)</name>
        <dbReference type="ChEBI" id="CHEBI:58349"/>
    </ligand>
</feature>
<feature type="binding site" evidence="14">
    <location>
        <position position="184"/>
    </location>
    <ligand>
        <name>substrate</name>
    </ligand>
</feature>
<feature type="binding site" evidence="14">
    <location>
        <position position="170"/>
    </location>
    <ligand>
        <name>NADP(+)</name>
        <dbReference type="ChEBI" id="CHEBI:58349"/>
    </ligand>
</feature>
<keyword evidence="9 12" id="KW-0521">NADP</keyword>
<dbReference type="NCBIfam" id="TIGR00326">
    <property type="entry name" value="eubact_ribD"/>
    <property type="match status" value="1"/>
</dbReference>
<evidence type="ECO:0000256" key="2">
    <source>
        <dbReference type="ARBA" id="ARBA00004882"/>
    </source>
</evidence>
<comment type="cofactor">
    <cofactor evidence="12 15">
        <name>Zn(2+)</name>
        <dbReference type="ChEBI" id="CHEBI:29105"/>
    </cofactor>
    <text evidence="12 15">Binds 1 zinc ion.</text>
</comment>
<organism evidence="17 18">
    <name type="scientific">candidate division WOR-3 bacterium</name>
    <dbReference type="NCBI Taxonomy" id="2052148"/>
    <lineage>
        <taxon>Bacteria</taxon>
        <taxon>Bacteria division WOR-3</taxon>
    </lineage>
</organism>
<dbReference type="Pfam" id="PF00383">
    <property type="entry name" value="dCMP_cyt_deam_1"/>
    <property type="match status" value="1"/>
</dbReference>
<comment type="function">
    <text evidence="1 12">Converts 2,5-diamino-6-(ribosylamino)-4(3h)-pyrimidinone 5'-phosphate into 5-amino-6-(ribosylamino)-2,4(1h,3h)-pyrimidinedione 5'-phosphate.</text>
</comment>
<dbReference type="InterPro" id="IPR016193">
    <property type="entry name" value="Cytidine_deaminase-like"/>
</dbReference>
<dbReference type="GO" id="GO:0008703">
    <property type="term" value="F:5-amino-6-(5-phosphoribosylamino)uracil reductase activity"/>
    <property type="evidence" value="ECO:0007669"/>
    <property type="project" value="UniProtKB-EC"/>
</dbReference>
<evidence type="ECO:0000256" key="3">
    <source>
        <dbReference type="ARBA" id="ARBA00004910"/>
    </source>
</evidence>
<dbReference type="PANTHER" id="PTHR38011:SF7">
    <property type="entry name" value="2,5-DIAMINO-6-RIBOSYLAMINO-4(3H)-PYRIMIDINONE 5'-PHOSPHATE REDUCTASE"/>
    <property type="match status" value="1"/>
</dbReference>
<dbReference type="PROSITE" id="PS51747">
    <property type="entry name" value="CYT_DCMP_DEAMINASES_2"/>
    <property type="match status" value="1"/>
</dbReference>
<dbReference type="Gene3D" id="3.40.140.10">
    <property type="entry name" value="Cytidine Deaminase, domain 2"/>
    <property type="match status" value="1"/>
</dbReference>
<evidence type="ECO:0000256" key="15">
    <source>
        <dbReference type="PIRSR" id="PIRSR006769-3"/>
    </source>
</evidence>
<comment type="catalytic activity">
    <reaction evidence="12">
        <text>2,5-diamino-6-hydroxy-4-(5-phosphoribosylamino)-pyrimidine + H2O + H(+) = 5-amino-6-(5-phospho-D-ribosylamino)uracil + NH4(+)</text>
        <dbReference type="Rhea" id="RHEA:21868"/>
        <dbReference type="ChEBI" id="CHEBI:15377"/>
        <dbReference type="ChEBI" id="CHEBI:15378"/>
        <dbReference type="ChEBI" id="CHEBI:28938"/>
        <dbReference type="ChEBI" id="CHEBI:58453"/>
        <dbReference type="ChEBI" id="CHEBI:58614"/>
        <dbReference type="EC" id="3.5.4.26"/>
    </reaction>
</comment>
<comment type="pathway">
    <text evidence="3 12">Cofactor biosynthesis; riboflavin biosynthesis; 5-amino-6-(D-ribitylamino)uracil from GTP: step 3/4.</text>
</comment>
<feature type="binding site" evidence="15">
    <location>
        <position position="50"/>
    </location>
    <ligand>
        <name>Zn(2+)</name>
        <dbReference type="ChEBI" id="CHEBI:29105"/>
        <note>catalytic</note>
    </ligand>
</feature>
<comment type="pathway">
    <text evidence="2 12">Cofactor biosynthesis; riboflavin biosynthesis; 5-amino-6-(D-ribitylamino)uracil from GTP: step 2/4.</text>
</comment>
<comment type="similarity">
    <text evidence="4 12">In the N-terminal section; belongs to the cytidine and deoxycytidylate deaminase family.</text>
</comment>
<evidence type="ECO:0000256" key="7">
    <source>
        <dbReference type="ARBA" id="ARBA00022723"/>
    </source>
</evidence>
<dbReference type="PROSITE" id="PS00903">
    <property type="entry name" value="CYT_DCMP_DEAMINASES_1"/>
    <property type="match status" value="1"/>
</dbReference>
<keyword evidence="12 17" id="KW-0378">Hydrolase</keyword>
<feature type="binding site" evidence="14">
    <location>
        <begin position="293"/>
        <end position="299"/>
    </location>
    <ligand>
        <name>NADP(+)</name>
        <dbReference type="ChEBI" id="CHEBI:58349"/>
    </ligand>
</feature>
<protein>
    <recommendedName>
        <fullName evidence="12">Riboflavin biosynthesis protein RibD</fullName>
    </recommendedName>
    <domain>
        <recommendedName>
            <fullName evidence="12">Diaminohydroxyphosphoribosylaminopyrimidine deaminase</fullName>
            <shortName evidence="12">DRAP deaminase</shortName>
            <ecNumber evidence="12">3.5.4.26</ecNumber>
        </recommendedName>
        <alternativeName>
            <fullName evidence="12">Riboflavin-specific deaminase</fullName>
        </alternativeName>
    </domain>
    <domain>
        <recommendedName>
            <fullName evidence="12">5-amino-6-(5-phosphoribosylamino)uracil reductase</fullName>
            <ecNumber evidence="12">1.1.1.193</ecNumber>
        </recommendedName>
        <alternativeName>
            <fullName evidence="12">HTP reductase</fullName>
        </alternativeName>
    </domain>
</protein>
<evidence type="ECO:0000256" key="6">
    <source>
        <dbReference type="ARBA" id="ARBA00022619"/>
    </source>
</evidence>
<feature type="binding site" evidence="14">
    <location>
        <position position="168"/>
    </location>
    <ligand>
        <name>substrate</name>
    </ligand>
</feature>
<dbReference type="InterPro" id="IPR002125">
    <property type="entry name" value="CMP_dCMP_dom"/>
</dbReference>
<evidence type="ECO:0000256" key="1">
    <source>
        <dbReference type="ARBA" id="ARBA00002151"/>
    </source>
</evidence>
<gene>
    <name evidence="17" type="primary">ribD</name>
    <name evidence="17" type="ORF">FJY68_13095</name>
</gene>
<dbReference type="EMBL" id="VGIR01000131">
    <property type="protein sequence ID" value="MBM3332760.1"/>
    <property type="molecule type" value="Genomic_DNA"/>
</dbReference>
<dbReference type="AlphaFoldDB" id="A0A938BSM4"/>
<feature type="active site" description="Proton donor" evidence="13">
    <location>
        <position position="52"/>
    </location>
</feature>
<reference evidence="17" key="1">
    <citation type="submission" date="2019-03" db="EMBL/GenBank/DDBJ databases">
        <title>Lake Tanganyika Metagenome-Assembled Genomes (MAGs).</title>
        <authorList>
            <person name="Tran P."/>
        </authorList>
    </citation>
    <scope>NUCLEOTIDE SEQUENCE</scope>
    <source>
        <strain evidence="17">K_DeepCast_150m_m2_040</strain>
    </source>
</reference>
<dbReference type="SUPFAM" id="SSF53927">
    <property type="entry name" value="Cytidine deaminase-like"/>
    <property type="match status" value="1"/>
</dbReference>
<feature type="binding site" evidence="15">
    <location>
        <position position="75"/>
    </location>
    <ligand>
        <name>Zn(2+)</name>
        <dbReference type="ChEBI" id="CHEBI:29105"/>
        <note>catalytic</note>
    </ligand>
</feature>
<feature type="binding site" evidence="14">
    <location>
        <position position="196"/>
    </location>
    <ligand>
        <name>NADP(+)</name>
        <dbReference type="ChEBI" id="CHEBI:58349"/>
    </ligand>
</feature>
<dbReference type="InterPro" id="IPR004794">
    <property type="entry name" value="Eubact_RibD"/>
</dbReference>
<evidence type="ECO:0000313" key="17">
    <source>
        <dbReference type="EMBL" id="MBM3332760.1"/>
    </source>
</evidence>
<dbReference type="PANTHER" id="PTHR38011">
    <property type="entry name" value="DIHYDROFOLATE REDUCTASE FAMILY PROTEIN (AFU_ORTHOLOGUE AFUA_8G06820)"/>
    <property type="match status" value="1"/>
</dbReference>
<keyword evidence="11" id="KW-0511">Multifunctional enzyme</keyword>
<dbReference type="InterPro" id="IPR024072">
    <property type="entry name" value="DHFR-like_dom_sf"/>
</dbReference>
<dbReference type="GO" id="GO:0008270">
    <property type="term" value="F:zinc ion binding"/>
    <property type="evidence" value="ECO:0007669"/>
    <property type="project" value="InterPro"/>
</dbReference>
<evidence type="ECO:0000256" key="4">
    <source>
        <dbReference type="ARBA" id="ARBA00005259"/>
    </source>
</evidence>
<evidence type="ECO:0000259" key="16">
    <source>
        <dbReference type="PROSITE" id="PS51747"/>
    </source>
</evidence>
<keyword evidence="6 12" id="KW-0686">Riboflavin biosynthesis</keyword>
<name>A0A938BSM4_UNCW3</name>
<dbReference type="InterPro" id="IPR016192">
    <property type="entry name" value="APOBEC/CMP_deaminase_Zn-bd"/>
</dbReference>
<dbReference type="Proteomes" id="UP000779900">
    <property type="component" value="Unassembled WGS sequence"/>
</dbReference>
<evidence type="ECO:0000256" key="11">
    <source>
        <dbReference type="ARBA" id="ARBA00023268"/>
    </source>
</evidence>
<keyword evidence="7 12" id="KW-0479">Metal-binding</keyword>
<dbReference type="Gene3D" id="3.40.430.10">
    <property type="entry name" value="Dihydrofolate Reductase, subunit A"/>
    <property type="match status" value="1"/>
</dbReference>
<dbReference type="PIRSF" id="PIRSF006769">
    <property type="entry name" value="RibD"/>
    <property type="match status" value="1"/>
</dbReference>
<evidence type="ECO:0000256" key="13">
    <source>
        <dbReference type="PIRSR" id="PIRSR006769-1"/>
    </source>
</evidence>
<dbReference type="SUPFAM" id="SSF53597">
    <property type="entry name" value="Dihydrofolate reductase-like"/>
    <property type="match status" value="1"/>
</dbReference>
<dbReference type="InterPro" id="IPR050765">
    <property type="entry name" value="Riboflavin_Biosynth_HTPR"/>
</dbReference>
<feature type="binding site" evidence="15">
    <location>
        <position position="84"/>
    </location>
    <ligand>
        <name>Zn(2+)</name>
        <dbReference type="ChEBI" id="CHEBI:29105"/>
        <note>catalytic</note>
    </ligand>
</feature>
<sequence>MKDTAFMAEALDLAKRGCGRVSPNPMVGAVLVKNGRVVGRGWHRRFGGPHAEAEAITDAGRRAQGSALYVTMEPCCFHGKTPACTSAVQLAGIRRVVAATLDPNPRVKGRGLRFLRGCGIETSVGLLAGAARQLNEGYFTSLRLHRPFVVLKVAATLDGMVADETGHSKWITGPRARALGSELRLCADAIVVGVNTVIADNPRLTRRVKTPGQYVRVILDSSLATPLNSRLFGEPGLILVFTASQDAAKAERFWAKNVEVKRVGKGADGLLSWSEILGELHRRQVQTVLIEGGATVASSALEADIVDKMYVFQSPKMLGPGKSFTRGISPRPHGKPIELTRVEHRCLGADFLTEGYVHRTH</sequence>
<dbReference type="GO" id="GO:0009231">
    <property type="term" value="P:riboflavin biosynthetic process"/>
    <property type="evidence" value="ECO:0007669"/>
    <property type="project" value="UniProtKB-KW"/>
</dbReference>
<evidence type="ECO:0000313" key="18">
    <source>
        <dbReference type="Proteomes" id="UP000779900"/>
    </source>
</evidence>
<dbReference type="Pfam" id="PF01872">
    <property type="entry name" value="RibD_C"/>
    <property type="match status" value="1"/>
</dbReference>
<evidence type="ECO:0000256" key="14">
    <source>
        <dbReference type="PIRSR" id="PIRSR006769-2"/>
    </source>
</evidence>
<evidence type="ECO:0000256" key="5">
    <source>
        <dbReference type="ARBA" id="ARBA00007417"/>
    </source>
</evidence>
<evidence type="ECO:0000256" key="9">
    <source>
        <dbReference type="ARBA" id="ARBA00022857"/>
    </source>
</evidence>
<dbReference type="EC" id="1.1.1.193" evidence="12"/>
<comment type="caution">
    <text evidence="17">The sequence shown here is derived from an EMBL/GenBank/DDBJ whole genome shotgun (WGS) entry which is preliminary data.</text>
</comment>
<evidence type="ECO:0000256" key="12">
    <source>
        <dbReference type="PIRNR" id="PIRNR006769"/>
    </source>
</evidence>
<dbReference type="GO" id="GO:0008835">
    <property type="term" value="F:diaminohydroxyphosphoribosylaminopyrimidine deaminase activity"/>
    <property type="evidence" value="ECO:0007669"/>
    <property type="project" value="UniProtKB-EC"/>
</dbReference>
<feature type="domain" description="CMP/dCMP-type deaminase" evidence="16">
    <location>
        <begin position="1"/>
        <end position="114"/>
    </location>
</feature>
<feature type="binding site" evidence="14">
    <location>
        <position position="200"/>
    </location>
    <ligand>
        <name>NADP(+)</name>
        <dbReference type="ChEBI" id="CHEBI:58349"/>
    </ligand>
</feature>
<feature type="binding site" evidence="14">
    <location>
        <position position="204"/>
    </location>
    <ligand>
        <name>substrate</name>
    </ligand>
</feature>
<keyword evidence="10 12" id="KW-0560">Oxidoreductase</keyword>
<feature type="binding site" evidence="14">
    <location>
        <position position="291"/>
    </location>
    <ligand>
        <name>substrate</name>
    </ligand>
</feature>
<proteinExistence type="inferred from homology"/>